<evidence type="ECO:0000313" key="10">
    <source>
        <dbReference type="EMBL" id="MBB3974120.1"/>
    </source>
</evidence>
<sequence>MTLALAGAGRRTRSPSWLTLAVLAPTLLISLPIAYVATRAWQVGLAGVAEELFRARTAELLVNTVTLAGSVTLLSALIGVAVAWCVERSDVPGRRWWRVAAALPLAVPAFVASFAWASMGVAFQTMPGAVLILTLSHYPLVYLPVAAALRGMDPAFDDVARSLGRTSWRRFVSVTLPQAWPALGAGALLVLTHMFAEFGALALLRVQTFTTAIFESYELEFDGGTAALQSAVLLALALPPALFEMKLRRDLRFARVGKGGRRRLSLTPLGGARPFVLFGMAALIALALGAPCAVLAYWLAVGKSFGHAAADIWPAVKGSLTLALPGALVVTALAAPLALAATRHLGRLSGLAERLPYVVHGLPGLVVALALVFFSIRFFPEVYQTVALLFAAYAVLALPLAQSALRASLELAPARFEEVARSLGKGPVAAFVAVTLPNMLPGVGAALALITLELARELTATLMLAPIGVTTLATEVWSQANEGRYAAAAPFAALLVAVSAIPVYVFTRRSLELHDL</sequence>
<comment type="caution">
    <text evidence="10">The sequence shown here is derived from an EMBL/GenBank/DDBJ whole genome shotgun (WGS) entry which is preliminary data.</text>
</comment>
<feature type="transmembrane region" description="Helical" evidence="8">
    <location>
        <begin position="61"/>
        <end position="84"/>
    </location>
</feature>
<evidence type="ECO:0000313" key="11">
    <source>
        <dbReference type="Proteomes" id="UP000528964"/>
    </source>
</evidence>
<keyword evidence="4" id="KW-0997">Cell inner membrane</keyword>
<dbReference type="PANTHER" id="PTHR43357">
    <property type="entry name" value="INNER MEMBRANE ABC TRANSPORTER PERMEASE PROTEIN YDCV"/>
    <property type="match status" value="1"/>
</dbReference>
<comment type="similarity">
    <text evidence="8">Belongs to the binding-protein-dependent transport system permease family.</text>
</comment>
<keyword evidence="6 8" id="KW-1133">Transmembrane helix</keyword>
<dbReference type="PROSITE" id="PS50928">
    <property type="entry name" value="ABC_TM1"/>
    <property type="match status" value="2"/>
</dbReference>
<accession>A0A7W6GG91</accession>
<dbReference type="InterPro" id="IPR000515">
    <property type="entry name" value="MetI-like"/>
</dbReference>
<evidence type="ECO:0000259" key="9">
    <source>
        <dbReference type="PROSITE" id="PS50928"/>
    </source>
</evidence>
<feature type="domain" description="ABC transmembrane type-1" evidence="9">
    <location>
        <begin position="316"/>
        <end position="506"/>
    </location>
</feature>
<evidence type="ECO:0000256" key="1">
    <source>
        <dbReference type="ARBA" id="ARBA00004429"/>
    </source>
</evidence>
<comment type="subcellular location">
    <subcellularLocation>
        <location evidence="1">Cell inner membrane</location>
        <topology evidence="1">Multi-pass membrane protein</topology>
    </subcellularLocation>
    <subcellularLocation>
        <location evidence="8">Cell membrane</location>
        <topology evidence="8">Multi-pass membrane protein</topology>
    </subcellularLocation>
</comment>
<proteinExistence type="inferred from homology"/>
<feature type="transmembrane region" description="Helical" evidence="8">
    <location>
        <begin position="320"/>
        <end position="342"/>
    </location>
</feature>
<evidence type="ECO:0000256" key="8">
    <source>
        <dbReference type="RuleBase" id="RU363032"/>
    </source>
</evidence>
<evidence type="ECO:0000256" key="3">
    <source>
        <dbReference type="ARBA" id="ARBA00022475"/>
    </source>
</evidence>
<keyword evidence="7 8" id="KW-0472">Membrane</keyword>
<name>A0A7W6GG91_9HYPH</name>
<keyword evidence="11" id="KW-1185">Reference proteome</keyword>
<gene>
    <name evidence="10" type="ORF">GGR24_002797</name>
</gene>
<feature type="transmembrane region" description="Helical" evidence="8">
    <location>
        <begin position="129"/>
        <end position="150"/>
    </location>
</feature>
<feature type="transmembrane region" description="Helical" evidence="8">
    <location>
        <begin position="96"/>
        <end position="117"/>
    </location>
</feature>
<dbReference type="RefSeq" id="WP_246398437.1">
    <property type="nucleotide sequence ID" value="NZ_JACIDR010000004.1"/>
</dbReference>
<feature type="transmembrane region" description="Helical" evidence="8">
    <location>
        <begin position="275"/>
        <end position="300"/>
    </location>
</feature>
<protein>
    <submittedName>
        <fullName evidence="10">Iron(III) transport system permease protein</fullName>
    </submittedName>
</protein>
<evidence type="ECO:0000256" key="7">
    <source>
        <dbReference type="ARBA" id="ARBA00023136"/>
    </source>
</evidence>
<feature type="transmembrane region" description="Helical" evidence="8">
    <location>
        <begin position="20"/>
        <end position="41"/>
    </location>
</feature>
<dbReference type="GO" id="GO:0005886">
    <property type="term" value="C:plasma membrane"/>
    <property type="evidence" value="ECO:0007669"/>
    <property type="project" value="UniProtKB-SubCell"/>
</dbReference>
<dbReference type="EMBL" id="JACIDR010000004">
    <property type="protein sequence ID" value="MBB3974120.1"/>
    <property type="molecule type" value="Genomic_DNA"/>
</dbReference>
<dbReference type="InterPro" id="IPR035906">
    <property type="entry name" value="MetI-like_sf"/>
</dbReference>
<keyword evidence="2 8" id="KW-0813">Transport</keyword>
<keyword evidence="5 8" id="KW-0812">Transmembrane</keyword>
<dbReference type="GO" id="GO:0055085">
    <property type="term" value="P:transmembrane transport"/>
    <property type="evidence" value="ECO:0007669"/>
    <property type="project" value="InterPro"/>
</dbReference>
<evidence type="ECO:0000256" key="4">
    <source>
        <dbReference type="ARBA" id="ARBA00022519"/>
    </source>
</evidence>
<dbReference type="Gene3D" id="1.10.3720.10">
    <property type="entry name" value="MetI-like"/>
    <property type="match status" value="2"/>
</dbReference>
<dbReference type="AlphaFoldDB" id="A0A7W6GG91"/>
<reference evidence="10 11" key="1">
    <citation type="submission" date="2020-08" db="EMBL/GenBank/DDBJ databases">
        <title>Genomic Encyclopedia of Type Strains, Phase IV (KMG-IV): sequencing the most valuable type-strain genomes for metagenomic binning, comparative biology and taxonomic classification.</title>
        <authorList>
            <person name="Goeker M."/>
        </authorList>
    </citation>
    <scope>NUCLEOTIDE SEQUENCE [LARGE SCALE GENOMIC DNA]</scope>
    <source>
        <strain evidence="10 11">DSM 25481</strain>
    </source>
</reference>
<evidence type="ECO:0000256" key="5">
    <source>
        <dbReference type="ARBA" id="ARBA00022692"/>
    </source>
</evidence>
<feature type="transmembrane region" description="Helical" evidence="8">
    <location>
        <begin position="485"/>
        <end position="506"/>
    </location>
</feature>
<dbReference type="SUPFAM" id="SSF161098">
    <property type="entry name" value="MetI-like"/>
    <property type="match status" value="2"/>
</dbReference>
<feature type="transmembrane region" description="Helical" evidence="8">
    <location>
        <begin position="426"/>
        <end position="452"/>
    </location>
</feature>
<keyword evidence="3" id="KW-1003">Cell membrane</keyword>
<organism evidence="10 11">
    <name type="scientific">Hansschlegelia beijingensis</name>
    <dbReference type="NCBI Taxonomy" id="1133344"/>
    <lineage>
        <taxon>Bacteria</taxon>
        <taxon>Pseudomonadati</taxon>
        <taxon>Pseudomonadota</taxon>
        <taxon>Alphaproteobacteria</taxon>
        <taxon>Hyphomicrobiales</taxon>
        <taxon>Methylopilaceae</taxon>
        <taxon>Hansschlegelia</taxon>
    </lineage>
</organism>
<dbReference type="PANTHER" id="PTHR43357:SF3">
    <property type="entry name" value="FE(3+)-TRANSPORT SYSTEM PERMEASE PROTEIN FBPB 2"/>
    <property type="match status" value="1"/>
</dbReference>
<dbReference type="CDD" id="cd06261">
    <property type="entry name" value="TM_PBP2"/>
    <property type="match status" value="2"/>
</dbReference>
<feature type="transmembrane region" description="Helical" evidence="8">
    <location>
        <begin position="382"/>
        <end position="405"/>
    </location>
</feature>
<evidence type="ECO:0000256" key="2">
    <source>
        <dbReference type="ARBA" id="ARBA00022448"/>
    </source>
</evidence>
<feature type="transmembrane region" description="Helical" evidence="8">
    <location>
        <begin position="458"/>
        <end position="478"/>
    </location>
</feature>
<feature type="transmembrane region" description="Helical" evidence="8">
    <location>
        <begin position="354"/>
        <end position="376"/>
    </location>
</feature>
<evidence type="ECO:0000256" key="6">
    <source>
        <dbReference type="ARBA" id="ARBA00022989"/>
    </source>
</evidence>
<feature type="transmembrane region" description="Helical" evidence="8">
    <location>
        <begin position="171"/>
        <end position="196"/>
    </location>
</feature>
<dbReference type="Pfam" id="PF00528">
    <property type="entry name" value="BPD_transp_1"/>
    <property type="match status" value="2"/>
</dbReference>
<feature type="domain" description="ABC transmembrane type-1" evidence="9">
    <location>
        <begin position="61"/>
        <end position="244"/>
    </location>
</feature>
<dbReference type="Proteomes" id="UP000528964">
    <property type="component" value="Unassembled WGS sequence"/>
</dbReference>